<feature type="compositionally biased region" description="Acidic residues" evidence="1">
    <location>
        <begin position="487"/>
        <end position="511"/>
    </location>
</feature>
<name>A0ABY0H0U2_9PEZI</name>
<feature type="compositionally biased region" description="Low complexity" evidence="1">
    <location>
        <begin position="469"/>
        <end position="480"/>
    </location>
</feature>
<feature type="compositionally biased region" description="Low complexity" evidence="1">
    <location>
        <begin position="219"/>
        <end position="245"/>
    </location>
</feature>
<proteinExistence type="predicted"/>
<accession>A0ABY0H0U2</accession>
<evidence type="ECO:0000256" key="1">
    <source>
        <dbReference type="SAM" id="MobiDB-lite"/>
    </source>
</evidence>
<feature type="compositionally biased region" description="Low complexity" evidence="1">
    <location>
        <begin position="162"/>
        <end position="172"/>
    </location>
</feature>
<feature type="compositionally biased region" description="Polar residues" evidence="1">
    <location>
        <begin position="200"/>
        <end position="218"/>
    </location>
</feature>
<feature type="compositionally biased region" description="Basic and acidic residues" evidence="1">
    <location>
        <begin position="366"/>
        <end position="380"/>
    </location>
</feature>
<feature type="region of interest" description="Disordered" evidence="1">
    <location>
        <begin position="446"/>
        <end position="519"/>
    </location>
</feature>
<reference evidence="2 3" key="1">
    <citation type="submission" date="2018-06" db="EMBL/GenBank/DDBJ databases">
        <title>Complete Genomes of Monosporascus.</title>
        <authorList>
            <person name="Robinson A.J."/>
            <person name="Natvig D.O."/>
        </authorList>
    </citation>
    <scope>NUCLEOTIDE SEQUENCE [LARGE SCALE GENOMIC DNA]</scope>
    <source>
        <strain evidence="2 3">CBS 609.92</strain>
    </source>
</reference>
<gene>
    <name evidence="2" type="ORF">DL762_006862</name>
</gene>
<evidence type="ECO:0000313" key="3">
    <source>
        <dbReference type="Proteomes" id="UP000294003"/>
    </source>
</evidence>
<dbReference type="EMBL" id="QJNS01000235">
    <property type="protein sequence ID" value="RYO81930.1"/>
    <property type="molecule type" value="Genomic_DNA"/>
</dbReference>
<evidence type="ECO:0000313" key="2">
    <source>
        <dbReference type="EMBL" id="RYO81930.1"/>
    </source>
</evidence>
<evidence type="ECO:0008006" key="4">
    <source>
        <dbReference type="Google" id="ProtNLM"/>
    </source>
</evidence>
<comment type="caution">
    <text evidence="2">The sequence shown here is derived from an EMBL/GenBank/DDBJ whole genome shotgun (WGS) entry which is preliminary data.</text>
</comment>
<feature type="region of interest" description="Disordered" evidence="1">
    <location>
        <begin position="366"/>
        <end position="387"/>
    </location>
</feature>
<organism evidence="2 3">
    <name type="scientific">Monosporascus cannonballus</name>
    <dbReference type="NCBI Taxonomy" id="155416"/>
    <lineage>
        <taxon>Eukaryota</taxon>
        <taxon>Fungi</taxon>
        <taxon>Dikarya</taxon>
        <taxon>Ascomycota</taxon>
        <taxon>Pezizomycotina</taxon>
        <taxon>Sordariomycetes</taxon>
        <taxon>Xylariomycetidae</taxon>
        <taxon>Xylariales</taxon>
        <taxon>Xylariales incertae sedis</taxon>
        <taxon>Monosporascus</taxon>
    </lineage>
</organism>
<sequence length="545" mass="58422">MARTTPGPAGPTLNTGFGPEATLAAFVRETIGRKLRAEELKPLEEARDEALRSIDPRHPSPWSFVCELGARHADACHGVLRRVGPELHAALDGLLDELRHEFELGSSGGGGGRYSTVAAVAVGQNPDTAAVPLTPPSASTRGENEGAAKVLRSFEDILSGSPRVAEAAAPSACPSPSPPVNCERDQRGVDPNPSVIGRSASLTVGRSPISMSRPTFQGPTNATNSNNNRPPSPPSADDAAPVTADESQKPKWKKKAINAGAAFRRTIRIGDVKNDECVFRYGDRKGLYVIRCYRELCKKRERPPGSGMGAATEGSSEEDGPIYFREYPFASYASWSHFRVLRHRTTNADQVFGRYAYRVIGATEERNLRKPEPRPDDQPRAKRPFWQRRSCRALSPISVAGEEDKGKQLERAIGVDDGVAASVSAACSHDELKAAFRGLRSAAATRAPAGAGGDGGHPEEQGDVDDGDVTMTGAGDISGTRGRDGDGGGDDAGGENDNDDDNNGYDNDDSDSVGSLPTVEHIVRSARKKRWVDYREKPPVFDEFE</sequence>
<protein>
    <recommendedName>
        <fullName evidence="4">RanBD1 domain-containing protein</fullName>
    </recommendedName>
</protein>
<keyword evidence="3" id="KW-1185">Reference proteome</keyword>
<dbReference type="Proteomes" id="UP000294003">
    <property type="component" value="Unassembled WGS sequence"/>
</dbReference>
<feature type="region of interest" description="Disordered" evidence="1">
    <location>
        <begin position="162"/>
        <end position="255"/>
    </location>
</feature>